<dbReference type="SUPFAM" id="SSF51735">
    <property type="entry name" value="NAD(P)-binding Rossmann-fold domains"/>
    <property type="match status" value="1"/>
</dbReference>
<dbReference type="PANTHER" id="PTHR11011">
    <property type="entry name" value="MALE STERILITY PROTEIN 2-RELATED"/>
    <property type="match status" value="1"/>
</dbReference>
<dbReference type="InterPro" id="IPR013120">
    <property type="entry name" value="FAR_NAD-bd"/>
</dbReference>
<evidence type="ECO:0000259" key="1">
    <source>
        <dbReference type="Pfam" id="PF07993"/>
    </source>
</evidence>
<proteinExistence type="predicted"/>
<feature type="domain" description="Thioester reductase (TE)" evidence="1">
    <location>
        <begin position="5"/>
        <end position="240"/>
    </location>
</feature>
<protein>
    <submittedName>
        <fullName evidence="2">Short-chain dehydrogenase</fullName>
    </submittedName>
</protein>
<evidence type="ECO:0000313" key="2">
    <source>
        <dbReference type="EMBL" id="PYZ93456.1"/>
    </source>
</evidence>
<reference evidence="2 3" key="1">
    <citation type="submission" date="2017-10" db="EMBL/GenBank/DDBJ databases">
        <title>Bacillus sp. nov., a halophilic bacterium isolated from a Keqin Lake.</title>
        <authorList>
            <person name="Wang H."/>
        </authorList>
    </citation>
    <scope>NUCLEOTIDE SEQUENCE [LARGE SCALE GENOMIC DNA]</scope>
    <source>
        <strain evidence="2 3">KQ-12</strain>
    </source>
</reference>
<dbReference type="InterPro" id="IPR036291">
    <property type="entry name" value="NAD(P)-bd_dom_sf"/>
</dbReference>
<dbReference type="OrthoDB" id="9807212at2"/>
<comment type="caution">
    <text evidence="2">The sequence shown here is derived from an EMBL/GenBank/DDBJ whole genome shotgun (WGS) entry which is preliminary data.</text>
</comment>
<dbReference type="GO" id="GO:0080019">
    <property type="term" value="F:alcohol-forming very long-chain fatty acyl-CoA reductase activity"/>
    <property type="evidence" value="ECO:0007669"/>
    <property type="project" value="InterPro"/>
</dbReference>
<dbReference type="Gene3D" id="3.40.50.720">
    <property type="entry name" value="NAD(P)-binding Rossmann-like Domain"/>
    <property type="match status" value="1"/>
</dbReference>
<organism evidence="2 3">
    <name type="scientific">Salipaludibacillus keqinensis</name>
    <dbReference type="NCBI Taxonomy" id="2045207"/>
    <lineage>
        <taxon>Bacteria</taxon>
        <taxon>Bacillati</taxon>
        <taxon>Bacillota</taxon>
        <taxon>Bacilli</taxon>
        <taxon>Bacillales</taxon>
        <taxon>Bacillaceae</taxon>
    </lineage>
</organism>
<name>A0A323TGQ7_9BACI</name>
<dbReference type="PANTHER" id="PTHR11011:SF45">
    <property type="entry name" value="FATTY ACYL-COA REDUCTASE CG8306-RELATED"/>
    <property type="match status" value="1"/>
</dbReference>
<dbReference type="InterPro" id="IPR026055">
    <property type="entry name" value="FAR"/>
</dbReference>
<dbReference type="GO" id="GO:0035336">
    <property type="term" value="P:long-chain fatty-acyl-CoA metabolic process"/>
    <property type="evidence" value="ECO:0007669"/>
    <property type="project" value="TreeGrafter"/>
</dbReference>
<dbReference type="Pfam" id="PF07993">
    <property type="entry name" value="NAD_binding_4"/>
    <property type="match status" value="1"/>
</dbReference>
<dbReference type="AlphaFoldDB" id="A0A323TGQ7"/>
<sequence>MNVFVTGGTGFLGMDLVNRLVEEGHDVYVLVRSQKKADQLFNRLSQKEQEQVHIIEGDLGKEKLGLSVVNMKELTGTIDAVYHSAAYLSFDPNDRDALFEINVQGTKNLLALAEQMQVSKFIHVSTAYTLGDRKEGFEQLYPLDSNFVNAYEESKCHAEHAVMSYQDRFDVHIMRPAIIIGDSETGEADTNFGMYGVMRAVELLKKKMARSRDSLSDKKMKILVGLEDTTHIVPVDYITKLLVAGLTRAKKNHVYNLVNPSPPDNHLIMEAIKEGMDFQAIELIPYEDYSTLSLEELKLNEPLQVFKPYLNRTIYFHDDNTRDLLAKANEPSLEMDRPMLLRIVRGFRDRRKTLIKQ</sequence>
<accession>A0A323TGQ7</accession>
<dbReference type="RefSeq" id="WP_110609488.1">
    <property type="nucleotide sequence ID" value="NZ_PDOD01000002.1"/>
</dbReference>
<keyword evidence="3" id="KW-1185">Reference proteome</keyword>
<dbReference type="Proteomes" id="UP000248214">
    <property type="component" value="Unassembled WGS sequence"/>
</dbReference>
<dbReference type="EMBL" id="PDOD01000002">
    <property type="protein sequence ID" value="PYZ93456.1"/>
    <property type="molecule type" value="Genomic_DNA"/>
</dbReference>
<gene>
    <name evidence="2" type="ORF">CR194_09800</name>
</gene>
<evidence type="ECO:0000313" key="3">
    <source>
        <dbReference type="Proteomes" id="UP000248214"/>
    </source>
</evidence>